<gene>
    <name evidence="1" type="ORF">CTOB1V02_LOCUS17353</name>
</gene>
<dbReference type="GO" id="GO:0007165">
    <property type="term" value="P:signal transduction"/>
    <property type="evidence" value="ECO:0007669"/>
    <property type="project" value="InterPro"/>
</dbReference>
<dbReference type="InterPro" id="IPR003660">
    <property type="entry name" value="HAMP_dom"/>
</dbReference>
<feature type="non-terminal residue" evidence="1">
    <location>
        <position position="201"/>
    </location>
</feature>
<reference evidence="1" key="1">
    <citation type="submission" date="2020-11" db="EMBL/GenBank/DDBJ databases">
        <authorList>
            <person name="Tran Van P."/>
        </authorList>
    </citation>
    <scope>NUCLEOTIDE SEQUENCE</scope>
</reference>
<dbReference type="Pfam" id="PF18947">
    <property type="entry name" value="HAMP_2"/>
    <property type="match status" value="1"/>
</dbReference>
<dbReference type="Gene3D" id="3.30.450.20">
    <property type="entry name" value="PAS domain"/>
    <property type="match status" value="1"/>
</dbReference>
<dbReference type="PANTHER" id="PTHR24422:SF10">
    <property type="entry name" value="CHEMOTAXIS PROTEIN METHYLTRANSFERASE 2"/>
    <property type="match status" value="1"/>
</dbReference>
<organism evidence="1">
    <name type="scientific">Cyprideis torosa</name>
    <dbReference type="NCBI Taxonomy" id="163714"/>
    <lineage>
        <taxon>Eukaryota</taxon>
        <taxon>Metazoa</taxon>
        <taxon>Ecdysozoa</taxon>
        <taxon>Arthropoda</taxon>
        <taxon>Crustacea</taxon>
        <taxon>Oligostraca</taxon>
        <taxon>Ostracoda</taxon>
        <taxon>Podocopa</taxon>
        <taxon>Podocopida</taxon>
        <taxon>Cytherocopina</taxon>
        <taxon>Cytheroidea</taxon>
        <taxon>Cytherideidae</taxon>
        <taxon>Cyprideis</taxon>
    </lineage>
</organism>
<dbReference type="InterPro" id="IPR050903">
    <property type="entry name" value="Bact_Chemotaxis_MeTrfase"/>
</dbReference>
<dbReference type="SMART" id="SM00304">
    <property type="entry name" value="HAMP"/>
    <property type="match status" value="1"/>
</dbReference>
<accession>A0A7R8ZWJ4</accession>
<dbReference type="SUPFAM" id="SSF55785">
    <property type="entry name" value="PYP-like sensor domain (PAS domain)"/>
    <property type="match status" value="1"/>
</dbReference>
<dbReference type="SMART" id="SM00086">
    <property type="entry name" value="PAC"/>
    <property type="match status" value="1"/>
</dbReference>
<dbReference type="PROSITE" id="PS50885">
    <property type="entry name" value="HAMP"/>
    <property type="match status" value="1"/>
</dbReference>
<dbReference type="PROSITE" id="PS50113">
    <property type="entry name" value="PAC"/>
    <property type="match status" value="1"/>
</dbReference>
<dbReference type="AlphaFoldDB" id="A0A7R8ZWJ4"/>
<dbReference type="InterPro" id="IPR000014">
    <property type="entry name" value="PAS"/>
</dbReference>
<dbReference type="PANTHER" id="PTHR24422">
    <property type="entry name" value="CHEMOTAXIS PROTEIN METHYLTRANSFERASE"/>
    <property type="match status" value="1"/>
</dbReference>
<dbReference type="InterPro" id="IPR001610">
    <property type="entry name" value="PAC"/>
</dbReference>
<dbReference type="InterPro" id="IPR035965">
    <property type="entry name" value="PAS-like_dom_sf"/>
</dbReference>
<dbReference type="InterPro" id="IPR013655">
    <property type="entry name" value="PAS_fold_3"/>
</dbReference>
<dbReference type="CDD" id="cd00130">
    <property type="entry name" value="PAS"/>
    <property type="match status" value="1"/>
</dbReference>
<dbReference type="CDD" id="cd06225">
    <property type="entry name" value="HAMP"/>
    <property type="match status" value="1"/>
</dbReference>
<feature type="non-terminal residue" evidence="1">
    <location>
        <position position="1"/>
    </location>
</feature>
<dbReference type="NCBIfam" id="TIGR00229">
    <property type="entry name" value="sensory_box"/>
    <property type="match status" value="1"/>
</dbReference>
<dbReference type="GO" id="GO:0016020">
    <property type="term" value="C:membrane"/>
    <property type="evidence" value="ECO:0007669"/>
    <property type="project" value="InterPro"/>
</dbReference>
<evidence type="ECO:0000313" key="1">
    <source>
        <dbReference type="EMBL" id="CAD7239538.1"/>
    </source>
</evidence>
<proteinExistence type="predicted"/>
<dbReference type="EMBL" id="OB729967">
    <property type="protein sequence ID" value="CAD7239538.1"/>
    <property type="molecule type" value="Genomic_DNA"/>
</dbReference>
<sequence>GKVYKVVKYAVDVTEAKTLSANHEAQIEAINRSQAVIEFDLNGNILTANENFLGAVGYSLNEIRGQHHSMFVLPGVAQSREYSDFWFKLKQGEFQTGEFNRVTKGGKEIWIQASYNPIRGSNGQPTKIVKYAYDITATKNMQLGVEKLVAELSDVMNAMAEGDLTKKISGNYDEKFDDLTKNVNVTIDRLIQVARSIRGSA</sequence>
<dbReference type="OrthoDB" id="10064750at2759"/>
<dbReference type="InterPro" id="IPR000700">
    <property type="entry name" value="PAS-assoc_C"/>
</dbReference>
<dbReference type="Pfam" id="PF08447">
    <property type="entry name" value="PAS_3"/>
    <property type="match status" value="1"/>
</dbReference>
<name>A0A7R8ZWJ4_9CRUS</name>
<protein>
    <submittedName>
        <fullName evidence="1">Uncharacterized protein</fullName>
    </submittedName>
</protein>